<feature type="compositionally biased region" description="Polar residues" evidence="1">
    <location>
        <begin position="207"/>
        <end position="216"/>
    </location>
</feature>
<gene>
    <name evidence="4" type="ORF">PHYPSEUDO_005153</name>
</gene>
<proteinExistence type="predicted"/>
<feature type="transmembrane region" description="Helical" evidence="2">
    <location>
        <begin position="236"/>
        <end position="256"/>
    </location>
</feature>
<reference evidence="4" key="1">
    <citation type="submission" date="2021-02" db="EMBL/GenBank/DDBJ databases">
        <authorList>
            <person name="Palmer J.M."/>
        </authorList>
    </citation>
    <scope>NUCLEOTIDE SEQUENCE</scope>
    <source>
        <strain evidence="4">SCRP734</strain>
    </source>
</reference>
<keyword evidence="2" id="KW-0472">Membrane</keyword>
<evidence type="ECO:0000256" key="2">
    <source>
        <dbReference type="SAM" id="Phobius"/>
    </source>
</evidence>
<feature type="region of interest" description="Disordered" evidence="1">
    <location>
        <begin position="336"/>
        <end position="355"/>
    </location>
</feature>
<keyword evidence="5" id="KW-1185">Reference proteome</keyword>
<dbReference type="Proteomes" id="UP000694044">
    <property type="component" value="Unassembled WGS sequence"/>
</dbReference>
<evidence type="ECO:0000256" key="1">
    <source>
        <dbReference type="SAM" id="MobiDB-lite"/>
    </source>
</evidence>
<keyword evidence="2" id="KW-1133">Transmembrane helix</keyword>
<comment type="caution">
    <text evidence="4">The sequence shown here is derived from an EMBL/GenBank/DDBJ whole genome shotgun (WGS) entry which is preliminary data.</text>
</comment>
<feature type="compositionally biased region" description="Polar residues" evidence="1">
    <location>
        <begin position="340"/>
        <end position="355"/>
    </location>
</feature>
<evidence type="ECO:0000313" key="5">
    <source>
        <dbReference type="Proteomes" id="UP000694044"/>
    </source>
</evidence>
<dbReference type="EMBL" id="JAGDFM010000217">
    <property type="protein sequence ID" value="KAG7382178.1"/>
    <property type="molecule type" value="Genomic_DNA"/>
</dbReference>
<evidence type="ECO:0000313" key="4">
    <source>
        <dbReference type="EMBL" id="KAG7382178.1"/>
    </source>
</evidence>
<name>A0A8T1VPM0_9STRA</name>
<feature type="chain" id="PRO_5035934495" description="TKL protein kinase" evidence="3">
    <location>
        <begin position="26"/>
        <end position="383"/>
    </location>
</feature>
<dbReference type="AlphaFoldDB" id="A0A8T1VPM0"/>
<accession>A0A8T1VPM0</accession>
<organism evidence="4 5">
    <name type="scientific">Phytophthora pseudosyringae</name>
    <dbReference type="NCBI Taxonomy" id="221518"/>
    <lineage>
        <taxon>Eukaryota</taxon>
        <taxon>Sar</taxon>
        <taxon>Stramenopiles</taxon>
        <taxon>Oomycota</taxon>
        <taxon>Peronosporomycetes</taxon>
        <taxon>Peronosporales</taxon>
        <taxon>Peronosporaceae</taxon>
        <taxon>Phytophthora</taxon>
    </lineage>
</organism>
<evidence type="ECO:0008006" key="6">
    <source>
        <dbReference type="Google" id="ProtNLM"/>
    </source>
</evidence>
<feature type="region of interest" description="Disordered" evidence="1">
    <location>
        <begin position="198"/>
        <end position="226"/>
    </location>
</feature>
<keyword evidence="2" id="KW-0812">Transmembrane</keyword>
<keyword evidence="3" id="KW-0732">Signal</keyword>
<dbReference type="OrthoDB" id="119816at2759"/>
<feature type="signal peptide" evidence="3">
    <location>
        <begin position="1"/>
        <end position="25"/>
    </location>
</feature>
<sequence length="383" mass="40774">MALLPCRSLVVISLLFLSGLSFTCAAVSKAVAFYADSTCSGAPLSAQVSNSSSSCTPQSCTRVEFGANTFYYSVTCMGIDADTHEFIAAAFAETRHIVMDQFRRENCSTYTQTHALQDLNDCVPFAVDSISLAANASTIATILKDGSVNVQFFPATNCSITAQSTSSPNKTGVAIHTCYQASRFYISTNTSIDTSNVFSSSNSRSDQVGTSSSSRVNVDPQADAESSGQSLRGATFISAILIAAALILGVVCFVAWKWRSTKRKLQLARNTEQNDSVAMLEPDDVVYLSKPVSGPIFLPQSSSTCSTSREQITTRSFAPALSSFGSSHQRSDRTFVPGLSTGSTFPGNTTMNQPTARPTASEALYKLHTILADDVVKSGIVID</sequence>
<evidence type="ECO:0000256" key="3">
    <source>
        <dbReference type="SAM" id="SignalP"/>
    </source>
</evidence>
<protein>
    <recommendedName>
        <fullName evidence="6">TKL protein kinase</fullName>
    </recommendedName>
</protein>